<dbReference type="InterPro" id="IPR029032">
    <property type="entry name" value="AhpD-like"/>
</dbReference>
<proteinExistence type="predicted"/>
<dbReference type="AlphaFoldDB" id="A0A7C2RI37"/>
<evidence type="ECO:0000313" key="1">
    <source>
        <dbReference type="EMBL" id="HER40134.1"/>
    </source>
</evidence>
<sequence length="153" mass="17104">MSTSIPLSDHGSTPFEKLIGHNPAILKKWNELEITLFNQTSLEQDLLEQVRRTLAFGNGCEYCMVKGGKPSFDPKDQRITDATAFAELFAIDHKSISKAHFSLLGEVFSQKEISELCTFITFITASQRFGKIMNLTEELQATRVSSLAEMGKL</sequence>
<comment type="caution">
    <text evidence="1">The sequence shown here is derived from an EMBL/GenBank/DDBJ whole genome shotgun (WGS) entry which is preliminary data.</text>
</comment>
<reference evidence="1" key="1">
    <citation type="journal article" date="2020" name="mSystems">
        <title>Genome- and Community-Level Interaction Insights into Carbon Utilization and Element Cycling Functions of Hydrothermarchaeota in Hydrothermal Sediment.</title>
        <authorList>
            <person name="Zhou Z."/>
            <person name="Liu Y."/>
            <person name="Xu W."/>
            <person name="Pan J."/>
            <person name="Luo Z.H."/>
            <person name="Li M."/>
        </authorList>
    </citation>
    <scope>NUCLEOTIDE SEQUENCE [LARGE SCALE GENOMIC DNA]</scope>
    <source>
        <strain evidence="1">SpSt-1235</strain>
    </source>
</reference>
<dbReference type="Proteomes" id="UP000885753">
    <property type="component" value="Unassembled WGS sequence"/>
</dbReference>
<gene>
    <name evidence="1" type="ORF">ENO10_02845</name>
</gene>
<protein>
    <submittedName>
        <fullName evidence="1">Carboxymuconolactone decarboxylase family protein</fullName>
    </submittedName>
</protein>
<dbReference type="SUPFAM" id="SSF69118">
    <property type="entry name" value="AhpD-like"/>
    <property type="match status" value="1"/>
</dbReference>
<accession>A0A7C2RI37</accession>
<name>A0A7C2RI37_9FLAO</name>
<organism evidence="1">
    <name type="scientific">Salinimicrobium catena</name>
    <dbReference type="NCBI Taxonomy" id="390640"/>
    <lineage>
        <taxon>Bacteria</taxon>
        <taxon>Pseudomonadati</taxon>
        <taxon>Bacteroidota</taxon>
        <taxon>Flavobacteriia</taxon>
        <taxon>Flavobacteriales</taxon>
        <taxon>Flavobacteriaceae</taxon>
        <taxon>Salinimicrobium</taxon>
    </lineage>
</organism>
<dbReference type="Gene3D" id="1.20.1290.10">
    <property type="entry name" value="AhpD-like"/>
    <property type="match status" value="2"/>
</dbReference>
<dbReference type="EMBL" id="DSEE01000209">
    <property type="protein sequence ID" value="HER40134.1"/>
    <property type="molecule type" value="Genomic_DNA"/>
</dbReference>